<evidence type="ECO:0000313" key="2">
    <source>
        <dbReference type="EMBL" id="KAG2431518.1"/>
    </source>
</evidence>
<evidence type="ECO:0000313" key="3">
    <source>
        <dbReference type="Proteomes" id="UP000650467"/>
    </source>
</evidence>
<reference evidence="2" key="1">
    <citation type="journal article" date="2020" name="bioRxiv">
        <title>Comparative genomics of Chlamydomonas.</title>
        <authorList>
            <person name="Craig R.J."/>
            <person name="Hasan A.R."/>
            <person name="Ness R.W."/>
            <person name="Keightley P.D."/>
        </authorList>
    </citation>
    <scope>NUCLEOTIDE SEQUENCE</scope>
    <source>
        <strain evidence="2">SAG 7.73</strain>
    </source>
</reference>
<dbReference type="Proteomes" id="UP000650467">
    <property type="component" value="Unassembled WGS sequence"/>
</dbReference>
<feature type="region of interest" description="Disordered" evidence="1">
    <location>
        <begin position="1"/>
        <end position="29"/>
    </location>
</feature>
<keyword evidence="3" id="KW-1185">Reference proteome</keyword>
<sequence length="244" mass="24564">MLGSSPHEGGSGGVVDMEAEGEAAGGGGEGAPYAFMAARASTCSSSAATAAGGSATVGRAVDTSGGGVRPPQDPRAPHMQLQLKEATNYLRYLLHCLIVRSAMGSPHRQTGQSFWQEILQLPTAAAAIGGIRQQQQQQGTAAAVAAVSAPGAASSAAAVADAAAASGATQPAQRHSGGRRLLIHRLSCSSPGCVVCSKTCELFRRGLAVQAAHFPPPPPPQLLESGGLDALVEDLSRSIATIHL</sequence>
<comment type="caution">
    <text evidence="2">The sequence shown here is derived from an EMBL/GenBank/DDBJ whole genome shotgun (WGS) entry which is preliminary data.</text>
</comment>
<organism evidence="2 3">
    <name type="scientific">Chlamydomonas incerta</name>
    <dbReference type="NCBI Taxonomy" id="51695"/>
    <lineage>
        <taxon>Eukaryota</taxon>
        <taxon>Viridiplantae</taxon>
        <taxon>Chlorophyta</taxon>
        <taxon>core chlorophytes</taxon>
        <taxon>Chlorophyceae</taxon>
        <taxon>CS clade</taxon>
        <taxon>Chlamydomonadales</taxon>
        <taxon>Chlamydomonadaceae</taxon>
        <taxon>Chlamydomonas</taxon>
    </lineage>
</organism>
<gene>
    <name evidence="2" type="ORF">HXX76_009532</name>
</gene>
<feature type="region of interest" description="Disordered" evidence="1">
    <location>
        <begin position="51"/>
        <end position="76"/>
    </location>
</feature>
<accession>A0A835VZD9</accession>
<protein>
    <submittedName>
        <fullName evidence="2">Uncharacterized protein</fullName>
    </submittedName>
</protein>
<name>A0A835VZD9_CHLIN</name>
<dbReference type="AlphaFoldDB" id="A0A835VZD9"/>
<dbReference type="EMBL" id="JAEHOC010000024">
    <property type="protein sequence ID" value="KAG2431518.1"/>
    <property type="molecule type" value="Genomic_DNA"/>
</dbReference>
<feature type="compositionally biased region" description="Low complexity" evidence="1">
    <location>
        <begin position="51"/>
        <end position="61"/>
    </location>
</feature>
<proteinExistence type="predicted"/>
<evidence type="ECO:0000256" key="1">
    <source>
        <dbReference type="SAM" id="MobiDB-lite"/>
    </source>
</evidence>